<protein>
    <recommendedName>
        <fullName evidence="3">Restriction endonuclease</fullName>
    </recommendedName>
</protein>
<accession>A0ABV3YJE4</accession>
<dbReference type="Proteomes" id="UP001560293">
    <property type="component" value="Unassembled WGS sequence"/>
</dbReference>
<name>A0ABV3YJE4_9ACTN</name>
<evidence type="ECO:0008006" key="3">
    <source>
        <dbReference type="Google" id="ProtNLM"/>
    </source>
</evidence>
<organism evidence="1 2">
    <name type="scientific">Dietzia cinnamea</name>
    <dbReference type="NCBI Taxonomy" id="321318"/>
    <lineage>
        <taxon>Bacteria</taxon>
        <taxon>Bacillati</taxon>
        <taxon>Actinomycetota</taxon>
        <taxon>Actinomycetes</taxon>
        <taxon>Mycobacteriales</taxon>
        <taxon>Dietziaceae</taxon>
        <taxon>Dietzia</taxon>
    </lineage>
</organism>
<comment type="caution">
    <text evidence="1">The sequence shown here is derived from an EMBL/GenBank/DDBJ whole genome shotgun (WGS) entry which is preliminary data.</text>
</comment>
<dbReference type="EMBL" id="JBFTEZ010000002">
    <property type="protein sequence ID" value="MEX6465085.1"/>
    <property type="molecule type" value="Genomic_DNA"/>
</dbReference>
<gene>
    <name evidence="1" type="ORF">AB6N35_12220</name>
</gene>
<evidence type="ECO:0000313" key="2">
    <source>
        <dbReference type="Proteomes" id="UP001560293"/>
    </source>
</evidence>
<reference evidence="2" key="1">
    <citation type="submission" date="2024-07" db="EMBL/GenBank/DDBJ databases">
        <title>Pseudomonas strain that inhibits Aeromonas fish pathogens.</title>
        <authorList>
            <person name="Wildschutte H."/>
        </authorList>
    </citation>
    <scope>NUCLEOTIDE SEQUENCE [LARGE SCALE GENOMIC DNA]</scope>
    <source>
        <strain evidence="2">n60</strain>
    </source>
</reference>
<dbReference type="RefSeq" id="WP_198150704.1">
    <property type="nucleotide sequence ID" value="NZ_JALXPR010000156.1"/>
</dbReference>
<evidence type="ECO:0000313" key="1">
    <source>
        <dbReference type="EMBL" id="MEX6465085.1"/>
    </source>
</evidence>
<keyword evidence="2" id="KW-1185">Reference proteome</keyword>
<sequence length="246" mass="27121">MDAASRLEARLIEAIRSCGQKPSDDQPQAGKKNYNEKLSAAVALALAQELRDRGMVEARPSGPGEVGASGAERRLAGGIGAKKVDVSWATEESGLLLALSVKTILFRDARSRNFQKNLTNRRADLLNEAVTLHRRFPYAVLSAFLIFDKDAAEDGTARRKSTFTNAGPRLRLFTGRQDPSGRDEQYEKFYLALVDSNVFKPTIEVYEANDLVNPVSLDQMMIDLVALVGERNFDLYEGVDGIVRKA</sequence>
<proteinExistence type="predicted"/>